<keyword evidence="3" id="KW-1185">Reference proteome</keyword>
<dbReference type="InterPro" id="IPR023606">
    <property type="entry name" value="CoA-Trfase_III_dom_1_sf"/>
</dbReference>
<sequence>MSTVDKAALGGLKVLDFTQMMTGPFATMMLGDSGADVLKVEQPDGDPFRRSGETTLGGDGAFFLGVNRNKRSVVLDLKTEEGRASARALAAEADVLVENFRPGLTERAGLGYDALRAINPRLVYCSISGFGRSGPDSNRPALDMVIQAVSGVMQVTGTETSGPLKTGFPFSDLVTALIATIGILVALQARERTGEGQRVDLSMLDASIFSQVPRDVYFDLTGVTPTRMGNQHWDIVPNNTYTTADGRQVMIITINDKFWQILCDALGTSEWKTDPRYATKAARLANRALVDESLARVFASRDLAHWEAALSGAGAIYGAVRTWPEVFSDPHVVENLLRTLHHPKGGAFRVINNPLKFSGTPTQIRLAPPLLGEHTGAVLGADGAAWPAWAAREEEREAS</sequence>
<dbReference type="InterPro" id="IPR050483">
    <property type="entry name" value="CoA-transferase_III_domain"/>
</dbReference>
<accession>A0A158CCY6</accession>
<protein>
    <submittedName>
        <fullName evidence="2">Formyl-CoA transferase</fullName>
    </submittedName>
</protein>
<dbReference type="PANTHER" id="PTHR48207:SF4">
    <property type="entry name" value="BLL6097 PROTEIN"/>
    <property type="match status" value="1"/>
</dbReference>
<dbReference type="Proteomes" id="UP000054978">
    <property type="component" value="Unassembled WGS sequence"/>
</dbReference>
<dbReference type="PANTHER" id="PTHR48207">
    <property type="entry name" value="SUCCINATE--HYDROXYMETHYLGLUTARATE COA-TRANSFERASE"/>
    <property type="match status" value="1"/>
</dbReference>
<dbReference type="SUPFAM" id="SSF89796">
    <property type="entry name" value="CoA-transferase family III (CaiB/BaiF)"/>
    <property type="match status" value="1"/>
</dbReference>
<dbReference type="EMBL" id="FCOB02000020">
    <property type="protein sequence ID" value="SAK80154.1"/>
    <property type="molecule type" value="Genomic_DNA"/>
</dbReference>
<keyword evidence="1 2" id="KW-0808">Transferase</keyword>
<comment type="caution">
    <text evidence="2">The sequence shown here is derived from an EMBL/GenBank/DDBJ whole genome shotgun (WGS) entry which is preliminary data.</text>
</comment>
<dbReference type="Pfam" id="PF02515">
    <property type="entry name" value="CoA_transf_3"/>
    <property type="match status" value="1"/>
</dbReference>
<dbReference type="RefSeq" id="WP_087047600.1">
    <property type="nucleotide sequence ID" value="NZ_FCOB02000020.1"/>
</dbReference>
<dbReference type="InterPro" id="IPR044855">
    <property type="entry name" value="CoA-Trfase_III_dom3_sf"/>
</dbReference>
<dbReference type="OrthoDB" id="9058532at2"/>
<organism evidence="2 3">
    <name type="scientific">Caballeronia ptereochthonis</name>
    <dbReference type="NCBI Taxonomy" id="1777144"/>
    <lineage>
        <taxon>Bacteria</taxon>
        <taxon>Pseudomonadati</taxon>
        <taxon>Pseudomonadota</taxon>
        <taxon>Betaproteobacteria</taxon>
        <taxon>Burkholderiales</taxon>
        <taxon>Burkholderiaceae</taxon>
        <taxon>Caballeronia</taxon>
    </lineage>
</organism>
<dbReference type="Gene3D" id="3.40.50.10540">
    <property type="entry name" value="Crotonobetainyl-coa:carnitine coa-transferase, domain 1"/>
    <property type="match status" value="1"/>
</dbReference>
<evidence type="ECO:0000256" key="1">
    <source>
        <dbReference type="ARBA" id="ARBA00022679"/>
    </source>
</evidence>
<reference evidence="2" key="1">
    <citation type="submission" date="2016-01" db="EMBL/GenBank/DDBJ databases">
        <authorList>
            <person name="Peeters C."/>
        </authorList>
    </citation>
    <scope>NUCLEOTIDE SEQUENCE [LARGE SCALE GENOMIC DNA]</scope>
    <source>
        <strain evidence="2">LMG 29326</strain>
    </source>
</reference>
<dbReference type="STRING" id="1777144.AWB83_04222"/>
<evidence type="ECO:0000313" key="3">
    <source>
        <dbReference type="Proteomes" id="UP000054978"/>
    </source>
</evidence>
<dbReference type="AlphaFoldDB" id="A0A158CCY6"/>
<dbReference type="Gene3D" id="3.30.1540.10">
    <property type="entry name" value="formyl-coa transferase, domain 3"/>
    <property type="match status" value="1"/>
</dbReference>
<proteinExistence type="predicted"/>
<dbReference type="GO" id="GO:0008410">
    <property type="term" value="F:CoA-transferase activity"/>
    <property type="evidence" value="ECO:0007669"/>
    <property type="project" value="TreeGrafter"/>
</dbReference>
<gene>
    <name evidence="2" type="ORF">AWB83_04222</name>
</gene>
<evidence type="ECO:0000313" key="2">
    <source>
        <dbReference type="EMBL" id="SAK80154.1"/>
    </source>
</evidence>
<name>A0A158CCY6_9BURK</name>
<dbReference type="InterPro" id="IPR003673">
    <property type="entry name" value="CoA-Trfase_fam_III"/>
</dbReference>